<dbReference type="GO" id="GO:0030313">
    <property type="term" value="C:cell envelope"/>
    <property type="evidence" value="ECO:0007669"/>
    <property type="project" value="UniProtKB-SubCell"/>
</dbReference>
<feature type="transmembrane region" description="Helical" evidence="4">
    <location>
        <begin position="6"/>
        <end position="25"/>
    </location>
</feature>
<gene>
    <name evidence="6" type="ORF">F7Q92_15900</name>
</gene>
<dbReference type="InterPro" id="IPR036249">
    <property type="entry name" value="Thioredoxin-like_sf"/>
</dbReference>
<keyword evidence="3" id="KW-0676">Redox-active center</keyword>
<dbReference type="PROSITE" id="PS51352">
    <property type="entry name" value="THIOREDOXIN_2"/>
    <property type="match status" value="1"/>
</dbReference>
<dbReference type="GO" id="GO:0042158">
    <property type="term" value="P:lipoprotein biosynthetic process"/>
    <property type="evidence" value="ECO:0007669"/>
    <property type="project" value="InterPro"/>
</dbReference>
<dbReference type="CDD" id="cd02966">
    <property type="entry name" value="TlpA_like_family"/>
    <property type="match status" value="1"/>
</dbReference>
<dbReference type="GO" id="GO:0015036">
    <property type="term" value="F:disulfide oxidoreductase activity"/>
    <property type="evidence" value="ECO:0007669"/>
    <property type="project" value="UniProtKB-ARBA"/>
</dbReference>
<reference evidence="6 7" key="1">
    <citation type="submission" date="2019-09" db="EMBL/GenBank/DDBJ databases">
        <title>Draft genome sequences of 48 bacterial type strains from the CCUG.</title>
        <authorList>
            <person name="Tunovic T."/>
            <person name="Pineiro-Iglesias B."/>
            <person name="Unosson C."/>
            <person name="Inganas E."/>
            <person name="Ohlen M."/>
            <person name="Cardew S."/>
            <person name="Jensie-Markopoulos S."/>
            <person name="Salva-Serra F."/>
            <person name="Jaen-Luchoro D."/>
            <person name="Karlsson R."/>
            <person name="Svensson-Stadler L."/>
            <person name="Chun J."/>
            <person name="Moore E."/>
        </authorList>
    </citation>
    <scope>NUCLEOTIDE SEQUENCE [LARGE SCALE GENOMIC DNA]</scope>
    <source>
        <strain evidence="6 7">CCUG 30977</strain>
    </source>
</reference>
<feature type="transmembrane region" description="Helical" evidence="4">
    <location>
        <begin position="83"/>
        <end position="100"/>
    </location>
</feature>
<dbReference type="Gene3D" id="3.40.30.10">
    <property type="entry name" value="Glutaredoxin"/>
    <property type="match status" value="1"/>
</dbReference>
<evidence type="ECO:0000313" key="7">
    <source>
        <dbReference type="Proteomes" id="UP000430120"/>
    </source>
</evidence>
<organism evidence="6 7">
    <name type="scientific">Ideonella dechloratans</name>
    <dbReference type="NCBI Taxonomy" id="36863"/>
    <lineage>
        <taxon>Bacteria</taxon>
        <taxon>Pseudomonadati</taxon>
        <taxon>Pseudomonadota</taxon>
        <taxon>Betaproteobacteria</taxon>
        <taxon>Burkholderiales</taxon>
        <taxon>Sphaerotilaceae</taxon>
        <taxon>Ideonella</taxon>
    </lineage>
</organism>
<evidence type="ECO:0000256" key="1">
    <source>
        <dbReference type="ARBA" id="ARBA00004196"/>
    </source>
</evidence>
<keyword evidence="4" id="KW-1133">Transmembrane helix</keyword>
<dbReference type="EMBL" id="VZPB01000043">
    <property type="protein sequence ID" value="KAB0578099.1"/>
    <property type="molecule type" value="Genomic_DNA"/>
</dbReference>
<dbReference type="InterPro" id="IPR001640">
    <property type="entry name" value="Lgt"/>
</dbReference>
<dbReference type="InterPro" id="IPR013766">
    <property type="entry name" value="Thioredoxin_domain"/>
</dbReference>
<dbReference type="SUPFAM" id="SSF52833">
    <property type="entry name" value="Thioredoxin-like"/>
    <property type="match status" value="1"/>
</dbReference>
<dbReference type="GO" id="GO:0005886">
    <property type="term" value="C:plasma membrane"/>
    <property type="evidence" value="ECO:0007669"/>
    <property type="project" value="InterPro"/>
</dbReference>
<keyword evidence="4" id="KW-0812">Transmembrane</keyword>
<dbReference type="AlphaFoldDB" id="A0A643F8N4"/>
<dbReference type="Proteomes" id="UP000430120">
    <property type="component" value="Unassembled WGS sequence"/>
</dbReference>
<dbReference type="PANTHER" id="PTHR42852">
    <property type="entry name" value="THIOL:DISULFIDE INTERCHANGE PROTEIN DSBE"/>
    <property type="match status" value="1"/>
</dbReference>
<dbReference type="PANTHER" id="PTHR42852:SF13">
    <property type="entry name" value="PROTEIN DIPZ"/>
    <property type="match status" value="1"/>
</dbReference>
<dbReference type="InterPro" id="IPR017937">
    <property type="entry name" value="Thioredoxin_CS"/>
</dbReference>
<evidence type="ECO:0000256" key="3">
    <source>
        <dbReference type="ARBA" id="ARBA00023284"/>
    </source>
</evidence>
<accession>A0A643F8N4</accession>
<sequence>MSSSLQIGPFALPWALLLMVLAVLAGNTLGRRVGRAQGIDPEPQAFRVLLLALLVARLAFVWPYRGLYLDEPWRLIDIRDGGWNAQAGLIAGWIATAVWAQRRPQLRRPLLASVGLTSLVWLIGSGLLLWQRPTDQRLPALTLNDLQGRPVALAGLNGQPTVVNLWATWCPPCRREMPVLADAQARHPGVRFVFVNQGEPPATVQAYLASQGLHLDQVLIDPRSTLGAGLGQRALPTTVFLDARGRVVTQRIGELSPATLADKLAELGPALLPSSSAPPP</sequence>
<dbReference type="GO" id="GO:0017004">
    <property type="term" value="P:cytochrome complex assembly"/>
    <property type="evidence" value="ECO:0007669"/>
    <property type="project" value="UniProtKB-KW"/>
</dbReference>
<dbReference type="OrthoDB" id="9811352at2"/>
<proteinExistence type="predicted"/>
<feature type="domain" description="Thioredoxin" evidence="5">
    <location>
        <begin position="132"/>
        <end position="269"/>
    </location>
</feature>
<feature type="transmembrane region" description="Helical" evidence="4">
    <location>
        <begin position="109"/>
        <end position="130"/>
    </location>
</feature>
<feature type="transmembrane region" description="Helical" evidence="4">
    <location>
        <begin position="45"/>
        <end position="63"/>
    </location>
</feature>
<evidence type="ECO:0000259" key="5">
    <source>
        <dbReference type="PROSITE" id="PS51352"/>
    </source>
</evidence>
<dbReference type="Pfam" id="PF08534">
    <property type="entry name" value="Redoxin"/>
    <property type="match status" value="1"/>
</dbReference>
<dbReference type="GO" id="GO:0008961">
    <property type="term" value="F:phosphatidylglycerol-prolipoprotein diacylglyceryl transferase activity"/>
    <property type="evidence" value="ECO:0007669"/>
    <property type="project" value="InterPro"/>
</dbReference>
<evidence type="ECO:0000313" key="6">
    <source>
        <dbReference type="EMBL" id="KAB0578099.1"/>
    </source>
</evidence>
<comment type="subcellular location">
    <subcellularLocation>
        <location evidence="1">Cell envelope</location>
    </subcellularLocation>
</comment>
<dbReference type="Pfam" id="PF01790">
    <property type="entry name" value="LGT"/>
    <property type="match status" value="1"/>
</dbReference>
<keyword evidence="4" id="KW-0472">Membrane</keyword>
<evidence type="ECO:0000256" key="4">
    <source>
        <dbReference type="SAM" id="Phobius"/>
    </source>
</evidence>
<evidence type="ECO:0000256" key="2">
    <source>
        <dbReference type="ARBA" id="ARBA00022748"/>
    </source>
</evidence>
<dbReference type="InterPro" id="IPR050553">
    <property type="entry name" value="Thioredoxin_ResA/DsbE_sf"/>
</dbReference>
<dbReference type="PROSITE" id="PS00194">
    <property type="entry name" value="THIOREDOXIN_1"/>
    <property type="match status" value="1"/>
</dbReference>
<keyword evidence="7" id="KW-1185">Reference proteome</keyword>
<name>A0A643F8N4_IDEDE</name>
<dbReference type="RefSeq" id="WP_151125083.1">
    <property type="nucleotide sequence ID" value="NZ_CP088081.1"/>
</dbReference>
<protein>
    <submittedName>
        <fullName evidence="6">TlpA family protein disulfide reductase</fullName>
    </submittedName>
</protein>
<keyword evidence="2" id="KW-0201">Cytochrome c-type biogenesis</keyword>
<dbReference type="InterPro" id="IPR013740">
    <property type="entry name" value="Redoxin"/>
</dbReference>
<comment type="caution">
    <text evidence="6">The sequence shown here is derived from an EMBL/GenBank/DDBJ whole genome shotgun (WGS) entry which is preliminary data.</text>
</comment>